<dbReference type="InterPro" id="IPR049711">
    <property type="entry name" value="PA3371-like"/>
</dbReference>
<dbReference type="EMBL" id="CP007441">
    <property type="protein sequence ID" value="AHL75022.1"/>
    <property type="molecule type" value="Genomic_DNA"/>
</dbReference>
<dbReference type="AlphaFoldDB" id="W8R9I2"/>
<feature type="transmembrane region" description="Helical" evidence="1">
    <location>
        <begin position="31"/>
        <end position="50"/>
    </location>
</feature>
<keyword evidence="1" id="KW-1133">Transmembrane helix</keyword>
<evidence type="ECO:0000313" key="3">
    <source>
        <dbReference type="Proteomes" id="UP000019522"/>
    </source>
</evidence>
<evidence type="ECO:0000313" key="2">
    <source>
        <dbReference type="EMBL" id="AHL75022.1"/>
    </source>
</evidence>
<keyword evidence="1" id="KW-0812">Transmembrane</keyword>
<reference evidence="3" key="1">
    <citation type="journal article" date="2014" name="Genome Announc.">
        <title>Complete Genome Sequence of the Highly Transformable Pseudomonas stutzeri Strain 28a24.</title>
        <authorList>
            <person name="Smith B.A."/>
            <person name="Dougherty K.M."/>
            <person name="Baltrus D.A."/>
        </authorList>
    </citation>
    <scope>NUCLEOTIDE SEQUENCE [LARGE SCALE GENOMIC DNA]</scope>
    <source>
        <strain evidence="3">28a24</strain>
    </source>
</reference>
<keyword evidence="1" id="KW-0472">Membrane</keyword>
<evidence type="ECO:0000256" key="1">
    <source>
        <dbReference type="SAM" id="Phobius"/>
    </source>
</evidence>
<protein>
    <submittedName>
        <fullName evidence="2">Uncharacterized protein</fullName>
    </submittedName>
</protein>
<gene>
    <name evidence="2" type="ORF">CH92_07875</name>
</gene>
<dbReference type="KEGG" id="pstt:CH92_07875"/>
<proteinExistence type="predicted"/>
<dbReference type="RefSeq" id="WP_025241196.1">
    <property type="nucleotide sequence ID" value="NZ_CP007441.1"/>
</dbReference>
<dbReference type="Proteomes" id="UP000019522">
    <property type="component" value="Chromosome"/>
</dbReference>
<dbReference type="NCBIfam" id="NF041882">
    <property type="entry name" value="PA3371_fam"/>
    <property type="match status" value="1"/>
</dbReference>
<accession>W8R9I2</accession>
<name>W8R9I2_STUST</name>
<reference evidence="2 3" key="2">
    <citation type="submission" date="2014-03" db="EMBL/GenBank/DDBJ databases">
        <authorList>
            <person name="Baltrus D."/>
            <person name="Dougherty K."/>
        </authorList>
    </citation>
    <scope>NUCLEOTIDE SEQUENCE</scope>
    <source>
        <strain evidence="2 3">28a24</strain>
    </source>
</reference>
<organism evidence="2 3">
    <name type="scientific">Stutzerimonas stutzeri</name>
    <name type="common">Pseudomonas stutzeri</name>
    <dbReference type="NCBI Taxonomy" id="316"/>
    <lineage>
        <taxon>Bacteria</taxon>
        <taxon>Pseudomonadati</taxon>
        <taxon>Pseudomonadota</taxon>
        <taxon>Gammaproteobacteria</taxon>
        <taxon>Pseudomonadales</taxon>
        <taxon>Pseudomonadaceae</taxon>
        <taxon>Stutzerimonas</taxon>
    </lineage>
</organism>
<sequence length="60" mass="6511">MSIYGCFFLFFSVVCGALSIGISLPEPWGALVDGGAVLFGMLFVISLVLGRRIKFDPILR</sequence>